<protein>
    <recommendedName>
        <fullName evidence="1">Heterokaryon incompatibility domain-containing protein</fullName>
    </recommendedName>
</protein>
<dbReference type="RefSeq" id="XP_033460189.1">
    <property type="nucleotide sequence ID" value="XM_033600236.1"/>
</dbReference>
<sequence>MRLLNVDTFTFQEFNESPTSPPPPYAIASHRWIAGTEARLDDVVKRRWARLLGNTEYRRRLGWRKVQGFVAFMKEHLPTIKLLWIDTCCIDKQSCEEVATTIRSMFRWYTRAEVCLAYLDDVQTVNDLAAFEESVWFQRGWTLQELLAPKTVVFLTHDWRIIGHKGRPPLGSRISAITKIPETVLRDYDAAKNVTVDEKLSWIQKRETTRVEDKWYCMLGILGVLDMEIQYGAGEEVTYMRLQRSL</sequence>
<dbReference type="Proteomes" id="UP000504637">
    <property type="component" value="Unplaced"/>
</dbReference>
<dbReference type="PANTHER" id="PTHR10622">
    <property type="entry name" value="HET DOMAIN-CONTAINING PROTEIN"/>
    <property type="match status" value="1"/>
</dbReference>
<organism evidence="3">
    <name type="scientific">Dissoconium aciculare CBS 342.82</name>
    <dbReference type="NCBI Taxonomy" id="1314786"/>
    <lineage>
        <taxon>Eukaryota</taxon>
        <taxon>Fungi</taxon>
        <taxon>Dikarya</taxon>
        <taxon>Ascomycota</taxon>
        <taxon>Pezizomycotina</taxon>
        <taxon>Dothideomycetes</taxon>
        <taxon>Dothideomycetidae</taxon>
        <taxon>Mycosphaerellales</taxon>
        <taxon>Dissoconiaceae</taxon>
        <taxon>Dissoconium</taxon>
    </lineage>
</organism>
<dbReference type="GeneID" id="54358036"/>
<reference evidence="3" key="2">
    <citation type="submission" date="2020-04" db="EMBL/GenBank/DDBJ databases">
        <authorList>
            <consortium name="NCBI Genome Project"/>
        </authorList>
    </citation>
    <scope>NUCLEOTIDE SEQUENCE</scope>
    <source>
        <strain evidence="3">CBS 342.82</strain>
    </source>
</reference>
<keyword evidence="2" id="KW-1185">Reference proteome</keyword>
<dbReference type="Pfam" id="PF06985">
    <property type="entry name" value="HET"/>
    <property type="match status" value="1"/>
</dbReference>
<accession>A0A6J3M5J4</accession>
<reference evidence="3" key="1">
    <citation type="submission" date="2020-01" db="EMBL/GenBank/DDBJ databases">
        <authorList>
            <consortium name="DOE Joint Genome Institute"/>
            <person name="Haridas S."/>
            <person name="Albert R."/>
            <person name="Binder M."/>
            <person name="Bloem J."/>
            <person name="Labutti K."/>
            <person name="Salamov A."/>
            <person name="Andreopoulos B."/>
            <person name="Baker S.E."/>
            <person name="Barry K."/>
            <person name="Bills G."/>
            <person name="Bluhm B.H."/>
            <person name="Cannon C."/>
            <person name="Castanera R."/>
            <person name="Culley D.E."/>
            <person name="Daum C."/>
            <person name="Ezra D."/>
            <person name="Gonzalez J.B."/>
            <person name="Henrissat B."/>
            <person name="Kuo A."/>
            <person name="Liang C."/>
            <person name="Lipzen A."/>
            <person name="Lutzoni F."/>
            <person name="Magnuson J."/>
            <person name="Mondo S."/>
            <person name="Nolan M."/>
            <person name="Ohm R."/>
            <person name="Pangilinan J."/>
            <person name="Park H.-J."/>
            <person name="Ramirez L."/>
            <person name="Alfaro M."/>
            <person name="Sun H."/>
            <person name="Tritt A."/>
            <person name="Yoshinaga Y."/>
            <person name="Zwiers L.-H."/>
            <person name="Turgeon B.G."/>
            <person name="Goodwin S.B."/>
            <person name="Spatafora J.W."/>
            <person name="Crous P.W."/>
            <person name="Grigoriev I.V."/>
        </authorList>
    </citation>
    <scope>NUCLEOTIDE SEQUENCE</scope>
    <source>
        <strain evidence="3">CBS 342.82</strain>
    </source>
</reference>
<evidence type="ECO:0000313" key="2">
    <source>
        <dbReference type="Proteomes" id="UP000504637"/>
    </source>
</evidence>
<evidence type="ECO:0000313" key="3">
    <source>
        <dbReference type="RefSeq" id="XP_033460189.1"/>
    </source>
</evidence>
<evidence type="ECO:0000259" key="1">
    <source>
        <dbReference type="Pfam" id="PF06985"/>
    </source>
</evidence>
<dbReference type="OrthoDB" id="20872at2759"/>
<proteinExistence type="predicted"/>
<dbReference type="InterPro" id="IPR010730">
    <property type="entry name" value="HET"/>
</dbReference>
<dbReference type="AlphaFoldDB" id="A0A6J3M5J4"/>
<feature type="non-terminal residue" evidence="3">
    <location>
        <position position="246"/>
    </location>
</feature>
<gene>
    <name evidence="3" type="ORF">K489DRAFT_292898</name>
</gene>
<dbReference type="PANTHER" id="PTHR10622:SF10">
    <property type="entry name" value="HET DOMAIN-CONTAINING PROTEIN"/>
    <property type="match status" value="1"/>
</dbReference>
<name>A0A6J3M5J4_9PEZI</name>
<reference evidence="3" key="3">
    <citation type="submission" date="2025-08" db="UniProtKB">
        <authorList>
            <consortium name="RefSeq"/>
        </authorList>
    </citation>
    <scope>IDENTIFICATION</scope>
    <source>
        <strain evidence="3">CBS 342.82</strain>
    </source>
</reference>
<feature type="domain" description="Heterokaryon incompatibility" evidence="1">
    <location>
        <begin position="78"/>
        <end position="123"/>
    </location>
</feature>